<evidence type="ECO:0000313" key="1">
    <source>
        <dbReference type="EMBL" id="GGK08910.1"/>
    </source>
</evidence>
<accession>A0A917Q346</accession>
<evidence type="ECO:0000313" key="2">
    <source>
        <dbReference type="Proteomes" id="UP000635983"/>
    </source>
</evidence>
<dbReference type="AlphaFoldDB" id="A0A917Q346"/>
<gene>
    <name evidence="1" type="ORF">GCM10009304_38740</name>
</gene>
<dbReference type="Pfam" id="PF00106">
    <property type="entry name" value="adh_short"/>
    <property type="match status" value="1"/>
</dbReference>
<dbReference type="Proteomes" id="UP000635983">
    <property type="component" value="Unassembled WGS sequence"/>
</dbReference>
<protein>
    <submittedName>
        <fullName evidence="1">Short-chain dehydrogenase</fullName>
    </submittedName>
</protein>
<dbReference type="SUPFAM" id="SSF51735">
    <property type="entry name" value="NAD(P)-binding Rossmann-fold domains"/>
    <property type="match status" value="1"/>
</dbReference>
<reference evidence="1" key="1">
    <citation type="journal article" date="2014" name="Int. J. Syst. Evol. Microbiol.">
        <title>Complete genome sequence of Corynebacterium casei LMG S-19264T (=DSM 44701T), isolated from a smear-ripened cheese.</title>
        <authorList>
            <consortium name="US DOE Joint Genome Institute (JGI-PGF)"/>
            <person name="Walter F."/>
            <person name="Albersmeier A."/>
            <person name="Kalinowski J."/>
            <person name="Ruckert C."/>
        </authorList>
    </citation>
    <scope>NUCLEOTIDE SEQUENCE</scope>
    <source>
        <strain evidence="1">JCM 30078</strain>
    </source>
</reference>
<keyword evidence="2" id="KW-1185">Reference proteome</keyword>
<dbReference type="GO" id="GO:0016616">
    <property type="term" value="F:oxidoreductase activity, acting on the CH-OH group of donors, NAD or NADP as acceptor"/>
    <property type="evidence" value="ECO:0007669"/>
    <property type="project" value="TreeGrafter"/>
</dbReference>
<dbReference type="RefSeq" id="WP_188985736.1">
    <property type="nucleotide sequence ID" value="NZ_BMPO01000011.1"/>
</dbReference>
<dbReference type="InterPro" id="IPR052184">
    <property type="entry name" value="SDR_enzymes"/>
</dbReference>
<dbReference type="InterPro" id="IPR002347">
    <property type="entry name" value="SDR_fam"/>
</dbReference>
<name>A0A917Q346_9PSED</name>
<dbReference type="PRINTS" id="PR00081">
    <property type="entry name" value="GDHRDH"/>
</dbReference>
<sequence length="226" mass="23942">MQYILVVGASRGIGLALVENYLQQGHQVFATLRKAGNSALDALSRKHPGKLTQILCDLTDTDAVATIEAALGDITLDVALFNAGIKGPDSLDDASKEEVASLFITNTLAPVRMARRLSHRVSPQGVIAFTSSQMGSVSLALSASMPLYGASKAALNSLLQSWNQAEDKPASTLLALHPGWVKTDMGGENAAVNVTESATGLIETIQGFYGVGGCHFADYRQRPMPW</sequence>
<dbReference type="NCBIfam" id="NF006035">
    <property type="entry name" value="PRK08177.1"/>
    <property type="match status" value="1"/>
</dbReference>
<dbReference type="Gene3D" id="3.40.50.720">
    <property type="entry name" value="NAD(P)-binding Rossmann-like Domain"/>
    <property type="match status" value="1"/>
</dbReference>
<proteinExistence type="predicted"/>
<dbReference type="PANTHER" id="PTHR45458">
    <property type="entry name" value="SHORT-CHAIN DEHYDROGENASE/REDUCTASE SDR"/>
    <property type="match status" value="1"/>
</dbReference>
<dbReference type="InterPro" id="IPR036291">
    <property type="entry name" value="NAD(P)-bd_dom_sf"/>
</dbReference>
<comment type="caution">
    <text evidence="1">The sequence shown here is derived from an EMBL/GenBank/DDBJ whole genome shotgun (WGS) entry which is preliminary data.</text>
</comment>
<organism evidence="1 2">
    <name type="scientific">Pseudomonas matsuisoli</name>
    <dbReference type="NCBI Taxonomy" id="1515666"/>
    <lineage>
        <taxon>Bacteria</taxon>
        <taxon>Pseudomonadati</taxon>
        <taxon>Pseudomonadota</taxon>
        <taxon>Gammaproteobacteria</taxon>
        <taxon>Pseudomonadales</taxon>
        <taxon>Pseudomonadaceae</taxon>
        <taxon>Pseudomonas</taxon>
    </lineage>
</organism>
<dbReference type="EMBL" id="BMPO01000011">
    <property type="protein sequence ID" value="GGK08910.1"/>
    <property type="molecule type" value="Genomic_DNA"/>
</dbReference>
<dbReference type="PANTHER" id="PTHR45458:SF1">
    <property type="entry name" value="SHORT CHAIN DEHYDROGENASE"/>
    <property type="match status" value="1"/>
</dbReference>
<reference evidence="1" key="2">
    <citation type="submission" date="2020-09" db="EMBL/GenBank/DDBJ databases">
        <authorList>
            <person name="Sun Q."/>
            <person name="Ohkuma M."/>
        </authorList>
    </citation>
    <scope>NUCLEOTIDE SEQUENCE</scope>
    <source>
        <strain evidence="1">JCM 30078</strain>
    </source>
</reference>